<dbReference type="AlphaFoldDB" id="A0A5B7FKG3"/>
<evidence type="ECO:0000256" key="1">
    <source>
        <dbReference type="SAM" id="MobiDB-lite"/>
    </source>
</evidence>
<feature type="region of interest" description="Disordered" evidence="1">
    <location>
        <begin position="23"/>
        <end position="58"/>
    </location>
</feature>
<proteinExistence type="predicted"/>
<evidence type="ECO:0000313" key="2">
    <source>
        <dbReference type="EMBL" id="MPC44884.1"/>
    </source>
</evidence>
<name>A0A5B7FKG3_PORTR</name>
<protein>
    <submittedName>
        <fullName evidence="2">Uncharacterized protein</fullName>
    </submittedName>
</protein>
<accession>A0A5B7FKG3</accession>
<keyword evidence="3" id="KW-1185">Reference proteome</keyword>
<organism evidence="2 3">
    <name type="scientific">Portunus trituberculatus</name>
    <name type="common">Swimming crab</name>
    <name type="synonym">Neptunus trituberculatus</name>
    <dbReference type="NCBI Taxonomy" id="210409"/>
    <lineage>
        <taxon>Eukaryota</taxon>
        <taxon>Metazoa</taxon>
        <taxon>Ecdysozoa</taxon>
        <taxon>Arthropoda</taxon>
        <taxon>Crustacea</taxon>
        <taxon>Multicrustacea</taxon>
        <taxon>Malacostraca</taxon>
        <taxon>Eumalacostraca</taxon>
        <taxon>Eucarida</taxon>
        <taxon>Decapoda</taxon>
        <taxon>Pleocyemata</taxon>
        <taxon>Brachyura</taxon>
        <taxon>Eubrachyura</taxon>
        <taxon>Portunoidea</taxon>
        <taxon>Portunidae</taxon>
        <taxon>Portuninae</taxon>
        <taxon>Portunus</taxon>
    </lineage>
</organism>
<feature type="compositionally biased region" description="Low complexity" evidence="1">
    <location>
        <begin position="39"/>
        <end position="58"/>
    </location>
</feature>
<evidence type="ECO:0000313" key="3">
    <source>
        <dbReference type="Proteomes" id="UP000324222"/>
    </source>
</evidence>
<dbReference type="EMBL" id="VSRR010006476">
    <property type="protein sequence ID" value="MPC44884.1"/>
    <property type="molecule type" value="Genomic_DNA"/>
</dbReference>
<dbReference type="Proteomes" id="UP000324222">
    <property type="component" value="Unassembled WGS sequence"/>
</dbReference>
<sequence>MNQHLLRNSYQAIQLAKLQPFTKRPTPHTISRTPPLITPPCNTVPLTTTTTTTTMPTTPALRLPMY</sequence>
<reference evidence="2 3" key="1">
    <citation type="submission" date="2019-05" db="EMBL/GenBank/DDBJ databases">
        <title>Another draft genome of Portunus trituberculatus and its Hox gene families provides insights of decapod evolution.</title>
        <authorList>
            <person name="Jeong J.-H."/>
            <person name="Song I."/>
            <person name="Kim S."/>
            <person name="Choi T."/>
            <person name="Kim D."/>
            <person name="Ryu S."/>
            <person name="Kim W."/>
        </authorList>
    </citation>
    <scope>NUCLEOTIDE SEQUENCE [LARGE SCALE GENOMIC DNA]</scope>
    <source>
        <tissue evidence="2">Muscle</tissue>
    </source>
</reference>
<gene>
    <name evidence="2" type="ORF">E2C01_038565</name>
</gene>
<comment type="caution">
    <text evidence="2">The sequence shown here is derived from an EMBL/GenBank/DDBJ whole genome shotgun (WGS) entry which is preliminary data.</text>
</comment>